<dbReference type="EMBL" id="VUJU01003821">
    <property type="protein sequence ID" value="KAF0756586.1"/>
    <property type="molecule type" value="Genomic_DNA"/>
</dbReference>
<evidence type="ECO:0000313" key="3">
    <source>
        <dbReference type="Proteomes" id="UP000478052"/>
    </source>
</evidence>
<reference evidence="2 3" key="1">
    <citation type="submission" date="2019-08" db="EMBL/GenBank/DDBJ databases">
        <title>Whole genome of Aphis craccivora.</title>
        <authorList>
            <person name="Voronova N.V."/>
            <person name="Shulinski R.S."/>
            <person name="Bandarenka Y.V."/>
            <person name="Zhorov D.G."/>
            <person name="Warner D."/>
        </authorList>
    </citation>
    <scope>NUCLEOTIDE SEQUENCE [LARGE SCALE GENOMIC DNA]</scope>
    <source>
        <strain evidence="2">180601</strain>
        <tissue evidence="2">Whole Body</tissue>
    </source>
</reference>
<sequence>MLKSIFCHRSFFFDLDRFKRSIYFRESPITNAYIQLTFGALPRNVCPLNTNICWTIQHDYITRVQSDRTRMGNATNTAIERVTKENWENFIRHVIKEEEKIMKVDDIMDDIIDQLEPCILTVSNETSSDDSDFFNSSSFRGRSTCEPNT</sequence>
<dbReference type="Proteomes" id="UP000478052">
    <property type="component" value="Unassembled WGS sequence"/>
</dbReference>
<evidence type="ECO:0000313" key="2">
    <source>
        <dbReference type="EMBL" id="KAF0756586.1"/>
    </source>
</evidence>
<comment type="caution">
    <text evidence="2">The sequence shown here is derived from an EMBL/GenBank/DDBJ whole genome shotgun (WGS) entry which is preliminary data.</text>
</comment>
<organism evidence="2 3">
    <name type="scientific">Aphis craccivora</name>
    <name type="common">Cowpea aphid</name>
    <dbReference type="NCBI Taxonomy" id="307492"/>
    <lineage>
        <taxon>Eukaryota</taxon>
        <taxon>Metazoa</taxon>
        <taxon>Ecdysozoa</taxon>
        <taxon>Arthropoda</taxon>
        <taxon>Hexapoda</taxon>
        <taxon>Insecta</taxon>
        <taxon>Pterygota</taxon>
        <taxon>Neoptera</taxon>
        <taxon>Paraneoptera</taxon>
        <taxon>Hemiptera</taxon>
        <taxon>Sternorrhyncha</taxon>
        <taxon>Aphidomorpha</taxon>
        <taxon>Aphidoidea</taxon>
        <taxon>Aphididae</taxon>
        <taxon>Aphidini</taxon>
        <taxon>Aphis</taxon>
        <taxon>Aphis</taxon>
    </lineage>
</organism>
<accession>A0A6G0YIF2</accession>
<protein>
    <submittedName>
        <fullName evidence="2">DDE 3 domain-containing protein</fullName>
    </submittedName>
</protein>
<dbReference type="AlphaFoldDB" id="A0A6G0YIF2"/>
<feature type="region of interest" description="Disordered" evidence="1">
    <location>
        <begin position="127"/>
        <end position="149"/>
    </location>
</feature>
<evidence type="ECO:0000256" key="1">
    <source>
        <dbReference type="SAM" id="MobiDB-lite"/>
    </source>
</evidence>
<keyword evidence="3" id="KW-1185">Reference proteome</keyword>
<gene>
    <name evidence="2" type="ORF">FWK35_00007063</name>
</gene>
<proteinExistence type="predicted"/>
<name>A0A6G0YIF2_APHCR</name>